<dbReference type="PIRSF" id="PIRSF000862">
    <property type="entry name" value="Steryl_ester_lip"/>
    <property type="match status" value="1"/>
</dbReference>
<keyword evidence="9" id="KW-1185">Reference proteome</keyword>
<evidence type="ECO:0000256" key="4">
    <source>
        <dbReference type="ARBA" id="ARBA00023098"/>
    </source>
</evidence>
<evidence type="ECO:0000259" key="7">
    <source>
        <dbReference type="Pfam" id="PF00561"/>
    </source>
</evidence>
<evidence type="ECO:0000256" key="2">
    <source>
        <dbReference type="ARBA" id="ARBA00022729"/>
    </source>
</evidence>
<sequence>MIKSSYLIIFVTSVIIPMLSVKGSILKGNTRISSFLTEFRSLNSPNEKCIDSDLFCRTPNLLRKYGYPVETHTTLSPDGFKLVAHRIPYGSHRGKHKDQLITRKPVILAHALLCSSSDWLMNVPEKALGYILADAGYDVWLINSRGNSYSSGHLHLNEKDWEYWDFSYHEMGTLDVPAWIDYILNVTSHSNLHYVGHSMGSTAFFIGMSERPEYNEKIDKMFALAPALYITESRYRLLAKLFSPLYGKIINLFGASSFVPTTFLTLRTFFGFGCKMVEPFCDNFFFFVAGYNPDQRNSTQTAVIVAHTPDNVSSKTINHFLQVMRSDRFQQYDYGRRNSNMYSGQSQPPEYNLKNVSASVVIFHSENDIFATPKDVLKTSKLLPNLKEINLVQDPMFAHTDFIYAIDADKLVYSRILEIMTNE</sequence>
<dbReference type="EMBL" id="CAXLJM020000104">
    <property type="protein sequence ID" value="CAL8134300.1"/>
    <property type="molecule type" value="Genomic_DNA"/>
</dbReference>
<dbReference type="InterPro" id="IPR000073">
    <property type="entry name" value="AB_hydrolase_1"/>
</dbReference>
<evidence type="ECO:0000256" key="1">
    <source>
        <dbReference type="ARBA" id="ARBA00010701"/>
    </source>
</evidence>
<evidence type="ECO:0000256" key="6">
    <source>
        <dbReference type="PIRNR" id="PIRNR000862"/>
    </source>
</evidence>
<dbReference type="Pfam" id="PF00561">
    <property type="entry name" value="Abhydrolase_1"/>
    <property type="match status" value="1"/>
</dbReference>
<name>A0ABP1RRX9_9HEXA</name>
<evidence type="ECO:0000256" key="5">
    <source>
        <dbReference type="ARBA" id="ARBA00023180"/>
    </source>
</evidence>
<evidence type="ECO:0000313" key="8">
    <source>
        <dbReference type="EMBL" id="CAL8134300.1"/>
    </source>
</evidence>
<keyword evidence="2" id="KW-0732">Signal</keyword>
<keyword evidence="5" id="KW-0325">Glycoprotein</keyword>
<dbReference type="InterPro" id="IPR029058">
    <property type="entry name" value="AB_hydrolase_fold"/>
</dbReference>
<organism evidence="8 9">
    <name type="scientific">Orchesella dallaii</name>
    <dbReference type="NCBI Taxonomy" id="48710"/>
    <lineage>
        <taxon>Eukaryota</taxon>
        <taxon>Metazoa</taxon>
        <taxon>Ecdysozoa</taxon>
        <taxon>Arthropoda</taxon>
        <taxon>Hexapoda</taxon>
        <taxon>Collembola</taxon>
        <taxon>Entomobryomorpha</taxon>
        <taxon>Entomobryoidea</taxon>
        <taxon>Orchesellidae</taxon>
        <taxon>Orchesellinae</taxon>
        <taxon>Orchesella</taxon>
    </lineage>
</organism>
<dbReference type="Proteomes" id="UP001642540">
    <property type="component" value="Unassembled WGS sequence"/>
</dbReference>
<reference evidence="8 9" key="1">
    <citation type="submission" date="2024-08" db="EMBL/GenBank/DDBJ databases">
        <authorList>
            <person name="Cucini C."/>
            <person name="Frati F."/>
        </authorList>
    </citation>
    <scope>NUCLEOTIDE SEQUENCE [LARGE SCALE GENOMIC DNA]</scope>
</reference>
<comment type="caution">
    <text evidence="8">The sequence shown here is derived from an EMBL/GenBank/DDBJ whole genome shotgun (WGS) entry which is preliminary data.</text>
</comment>
<evidence type="ECO:0000313" key="9">
    <source>
        <dbReference type="Proteomes" id="UP001642540"/>
    </source>
</evidence>
<accession>A0ABP1RRX9</accession>
<proteinExistence type="inferred from homology"/>
<protein>
    <recommendedName>
        <fullName evidence="6">Lipase</fullName>
    </recommendedName>
</protein>
<feature type="domain" description="AB hydrolase-1" evidence="7">
    <location>
        <begin position="104"/>
        <end position="403"/>
    </location>
</feature>
<keyword evidence="3 6" id="KW-0442">Lipid degradation</keyword>
<evidence type="ECO:0000256" key="3">
    <source>
        <dbReference type="ARBA" id="ARBA00022963"/>
    </source>
</evidence>
<gene>
    <name evidence="8" type="ORF">ODALV1_LOCUS25461</name>
</gene>
<dbReference type="Gene3D" id="3.40.50.1820">
    <property type="entry name" value="alpha/beta hydrolase"/>
    <property type="match status" value="1"/>
</dbReference>
<keyword evidence="6" id="KW-0378">Hydrolase</keyword>
<dbReference type="InterPro" id="IPR025483">
    <property type="entry name" value="Lipase_euk"/>
</dbReference>
<dbReference type="SUPFAM" id="SSF53474">
    <property type="entry name" value="alpha/beta-Hydrolases"/>
    <property type="match status" value="1"/>
</dbReference>
<keyword evidence="4" id="KW-0443">Lipid metabolism</keyword>
<comment type="similarity">
    <text evidence="1 6">Belongs to the AB hydrolase superfamily. Lipase family.</text>
</comment>
<dbReference type="PANTHER" id="PTHR11005">
    <property type="entry name" value="LYSOSOMAL ACID LIPASE-RELATED"/>
    <property type="match status" value="1"/>
</dbReference>